<evidence type="ECO:0000259" key="1">
    <source>
        <dbReference type="PROSITE" id="PS50004"/>
    </source>
</evidence>
<dbReference type="CDD" id="cd00276">
    <property type="entry name" value="C2B_Synaptotagmin"/>
    <property type="match status" value="1"/>
</dbReference>
<organism evidence="2 3">
    <name type="scientific">Trichuris muris</name>
    <name type="common">Mouse whipworm</name>
    <dbReference type="NCBI Taxonomy" id="70415"/>
    <lineage>
        <taxon>Eukaryota</taxon>
        <taxon>Metazoa</taxon>
        <taxon>Ecdysozoa</taxon>
        <taxon>Nematoda</taxon>
        <taxon>Enoplea</taxon>
        <taxon>Dorylaimia</taxon>
        <taxon>Trichinellida</taxon>
        <taxon>Trichuridae</taxon>
        <taxon>Trichuris</taxon>
    </lineage>
</organism>
<accession>A0A5S6QB06</accession>
<proteinExistence type="predicted"/>
<dbReference type="AlphaFoldDB" id="A0A5S6QB06"/>
<evidence type="ECO:0000313" key="2">
    <source>
        <dbReference type="Proteomes" id="UP000046395"/>
    </source>
</evidence>
<dbReference type="GO" id="GO:0070382">
    <property type="term" value="C:exocytic vesicle"/>
    <property type="evidence" value="ECO:0007669"/>
    <property type="project" value="TreeGrafter"/>
</dbReference>
<dbReference type="InterPro" id="IPR000008">
    <property type="entry name" value="C2_dom"/>
</dbReference>
<dbReference type="Proteomes" id="UP000046395">
    <property type="component" value="Unassembled WGS sequence"/>
</dbReference>
<dbReference type="GO" id="GO:0098793">
    <property type="term" value="C:presynapse"/>
    <property type="evidence" value="ECO:0007669"/>
    <property type="project" value="GOC"/>
</dbReference>
<name>A0A5S6QB06_TRIMR</name>
<protein>
    <submittedName>
        <fullName evidence="3">C2 domain-containing protein</fullName>
    </submittedName>
</protein>
<dbReference type="PANTHER" id="PTHR10024">
    <property type="entry name" value="SYNAPTOTAGMIN"/>
    <property type="match status" value="1"/>
</dbReference>
<feature type="domain" description="C2" evidence="1">
    <location>
        <begin position="200"/>
        <end position="333"/>
    </location>
</feature>
<dbReference type="GO" id="GO:0001786">
    <property type="term" value="F:phosphatidylserine binding"/>
    <property type="evidence" value="ECO:0007669"/>
    <property type="project" value="TreeGrafter"/>
</dbReference>
<dbReference type="Gene3D" id="2.60.40.150">
    <property type="entry name" value="C2 domain"/>
    <property type="match status" value="1"/>
</dbReference>
<dbReference type="GO" id="GO:0030276">
    <property type="term" value="F:clathrin binding"/>
    <property type="evidence" value="ECO:0007669"/>
    <property type="project" value="TreeGrafter"/>
</dbReference>
<dbReference type="GO" id="GO:0005886">
    <property type="term" value="C:plasma membrane"/>
    <property type="evidence" value="ECO:0007669"/>
    <property type="project" value="TreeGrafter"/>
</dbReference>
<dbReference type="GO" id="GO:0048791">
    <property type="term" value="P:calcium ion-regulated exocytosis of neurotransmitter"/>
    <property type="evidence" value="ECO:0007669"/>
    <property type="project" value="TreeGrafter"/>
</dbReference>
<dbReference type="GO" id="GO:0005509">
    <property type="term" value="F:calcium ion binding"/>
    <property type="evidence" value="ECO:0007669"/>
    <property type="project" value="TreeGrafter"/>
</dbReference>
<keyword evidence="2" id="KW-1185">Reference proteome</keyword>
<dbReference type="STRING" id="70415.A0A5S6QB06"/>
<dbReference type="GO" id="GO:0048488">
    <property type="term" value="P:synaptic vesicle endocytosis"/>
    <property type="evidence" value="ECO:0007669"/>
    <property type="project" value="TreeGrafter"/>
</dbReference>
<dbReference type="GO" id="GO:0005544">
    <property type="term" value="F:calcium-dependent phospholipid binding"/>
    <property type="evidence" value="ECO:0007669"/>
    <property type="project" value="TreeGrafter"/>
</dbReference>
<dbReference type="WBParaSite" id="TMUE_1000004280.1">
    <property type="protein sequence ID" value="TMUE_1000004280.1"/>
    <property type="gene ID" value="WBGene00294379"/>
</dbReference>
<sequence length="354" mass="39546">MTEVFDLHGYLLLDRPSCTSFSSSSSLEINQAVNDASRLKPAISSDSLLSLSSTTDLSSGESECGTLAVRLGYSGLTNMLSIHLLQLHDIRLVSYGNEIWFLLFLLPHQKPLFKTKPVACAPVVRIQEQFQQCIYEKDLRRIALLCQMYTHGQTANQAMPYLVSQARIRLRDVALMKSSISWLVLSSADKNSCSAKNGEHVGDVLFSLAYSPAAQRLTVIVMKVKTVDISGSNNPKGMLTRVYLVYGAKVLRKRTSIQHTEAGCAQFNESMIFSVSRVHLSKVYLRVSVREAHSLTEFTTIGHVTVGARCSGKEFGHWQRMIDNPTVPMTMWHKLLAKPSHRTFNQDASTFRNK</sequence>
<dbReference type="Pfam" id="PF00168">
    <property type="entry name" value="C2"/>
    <property type="match status" value="1"/>
</dbReference>
<dbReference type="PROSITE" id="PS50004">
    <property type="entry name" value="C2"/>
    <property type="match status" value="1"/>
</dbReference>
<dbReference type="PANTHER" id="PTHR10024:SF252">
    <property type="entry name" value="SYNAPTOTAGMIN-12"/>
    <property type="match status" value="1"/>
</dbReference>
<dbReference type="InterPro" id="IPR035892">
    <property type="entry name" value="C2_domain_sf"/>
</dbReference>
<dbReference type="SUPFAM" id="SSF49562">
    <property type="entry name" value="C2 domain (Calcium/lipid-binding domain, CaLB)"/>
    <property type="match status" value="1"/>
</dbReference>
<dbReference type="GO" id="GO:0000149">
    <property type="term" value="F:SNARE binding"/>
    <property type="evidence" value="ECO:0007669"/>
    <property type="project" value="TreeGrafter"/>
</dbReference>
<reference evidence="3" key="1">
    <citation type="submission" date="2019-12" db="UniProtKB">
        <authorList>
            <consortium name="WormBaseParasite"/>
        </authorList>
    </citation>
    <scope>IDENTIFICATION</scope>
</reference>
<evidence type="ECO:0000313" key="3">
    <source>
        <dbReference type="WBParaSite" id="TMUE_1000004280.1"/>
    </source>
</evidence>